<dbReference type="Pfam" id="PF02350">
    <property type="entry name" value="Epimerase_2"/>
    <property type="match status" value="1"/>
</dbReference>
<dbReference type="InterPro" id="IPR029767">
    <property type="entry name" value="WecB-like"/>
</dbReference>
<proteinExistence type="inferred from homology"/>
<dbReference type="PANTHER" id="PTHR43174:SF1">
    <property type="entry name" value="UDP-N-ACETYLGLUCOSAMINE 2-EPIMERASE"/>
    <property type="match status" value="1"/>
</dbReference>
<evidence type="ECO:0000313" key="4">
    <source>
        <dbReference type="Proteomes" id="UP000178870"/>
    </source>
</evidence>
<sequence length="371" mass="42797">MTKKAKLIYFFVGTTAELIKLSPVIRELKKRKLGFKIIATNQNKLHFDNLIPIIGKCKADYTFIMKPYSWPNNIYLRFVIWILKSFGNYLIYFKNEFSEGRGQNSYFIVHGDTITALIGAFVAKVCHVKLVHIESGLRSFNFLEPFPEELCRFMISWLADIHFSPNKWAVGNLKRKKGIKVNTFNNTVSESVNTALQTKSSRKITGLRGQKYFIFVVHRQEHTLFNKKSSKGLIEHVIGKANENLKCVFIMHKLTVDYLVNQKLYAKINRNKNVVMPSRLPYIKFIKLLSSAEFIATDGGSNQEEAYYLGTPCLILRNCTERIEGLNENAVLAGNDINMIDKFIEQYKVYKRKHVVVKKKPSKIIVDSLLH</sequence>
<reference evidence="3 4" key="1">
    <citation type="journal article" date="2016" name="Nat. Commun.">
        <title>Thousands of microbial genomes shed light on interconnected biogeochemical processes in an aquifer system.</title>
        <authorList>
            <person name="Anantharaman K."/>
            <person name="Brown C.T."/>
            <person name="Hug L.A."/>
            <person name="Sharon I."/>
            <person name="Castelle C.J."/>
            <person name="Probst A.J."/>
            <person name="Thomas B.C."/>
            <person name="Singh A."/>
            <person name="Wilkins M.J."/>
            <person name="Karaoz U."/>
            <person name="Brodie E.L."/>
            <person name="Williams K.H."/>
            <person name="Hubbard S.S."/>
            <person name="Banfield J.F."/>
        </authorList>
    </citation>
    <scope>NUCLEOTIDE SEQUENCE [LARGE SCALE GENOMIC DNA]</scope>
</reference>
<dbReference type="SUPFAM" id="SSF53756">
    <property type="entry name" value="UDP-Glycosyltransferase/glycogen phosphorylase"/>
    <property type="match status" value="1"/>
</dbReference>
<organism evidence="3 4">
    <name type="scientific">Candidatus Woesebacteria bacterium RIFCSPHIGHO2_01_FULL_44_21</name>
    <dbReference type="NCBI Taxonomy" id="1802503"/>
    <lineage>
        <taxon>Bacteria</taxon>
        <taxon>Candidatus Woeseibacteriota</taxon>
    </lineage>
</organism>
<dbReference type="EMBL" id="MGGP01000028">
    <property type="protein sequence ID" value="OGM31312.1"/>
    <property type="molecule type" value="Genomic_DNA"/>
</dbReference>
<dbReference type="Proteomes" id="UP000178870">
    <property type="component" value="Unassembled WGS sequence"/>
</dbReference>
<comment type="caution">
    <text evidence="3">The sequence shown here is derived from an EMBL/GenBank/DDBJ whole genome shotgun (WGS) entry which is preliminary data.</text>
</comment>
<accession>A0A1F7YVF8</accession>
<gene>
    <name evidence="3" type="ORF">A2803_03915</name>
</gene>
<dbReference type="PANTHER" id="PTHR43174">
    <property type="entry name" value="UDP-N-ACETYLGLUCOSAMINE 2-EPIMERASE"/>
    <property type="match status" value="1"/>
</dbReference>
<evidence type="ECO:0000313" key="3">
    <source>
        <dbReference type="EMBL" id="OGM31312.1"/>
    </source>
</evidence>
<protein>
    <recommendedName>
        <fullName evidence="2">UDP-N-acetylglucosamine 2-epimerase domain-containing protein</fullName>
    </recommendedName>
</protein>
<evidence type="ECO:0000259" key="2">
    <source>
        <dbReference type="Pfam" id="PF02350"/>
    </source>
</evidence>
<name>A0A1F7YVF8_9BACT</name>
<dbReference type="AlphaFoldDB" id="A0A1F7YVF8"/>
<dbReference type="Gene3D" id="3.40.50.2000">
    <property type="entry name" value="Glycogen Phosphorylase B"/>
    <property type="match status" value="2"/>
</dbReference>
<comment type="similarity">
    <text evidence="1">Belongs to the UDP-N-acetylglucosamine 2-epimerase family.</text>
</comment>
<dbReference type="InterPro" id="IPR003331">
    <property type="entry name" value="UDP_GlcNAc_Epimerase_2_dom"/>
</dbReference>
<dbReference type="GO" id="GO:0016853">
    <property type="term" value="F:isomerase activity"/>
    <property type="evidence" value="ECO:0007669"/>
    <property type="project" value="UniProtKB-KW"/>
</dbReference>
<evidence type="ECO:0000256" key="1">
    <source>
        <dbReference type="RuleBase" id="RU003513"/>
    </source>
</evidence>
<keyword evidence="1" id="KW-0413">Isomerase</keyword>
<feature type="domain" description="UDP-N-acetylglucosamine 2-epimerase" evidence="2">
    <location>
        <begin position="87"/>
        <end position="348"/>
    </location>
</feature>